<proteinExistence type="predicted"/>
<dbReference type="GO" id="GO:0006508">
    <property type="term" value="P:proteolysis"/>
    <property type="evidence" value="ECO:0007669"/>
    <property type="project" value="UniProtKB-KW"/>
</dbReference>
<keyword evidence="12" id="KW-1185">Reference proteome</keyword>
<evidence type="ECO:0000256" key="3">
    <source>
        <dbReference type="ARBA" id="ARBA00022670"/>
    </source>
</evidence>
<evidence type="ECO:0000256" key="5">
    <source>
        <dbReference type="ARBA" id="ARBA00022801"/>
    </source>
</evidence>
<dbReference type="Pfam" id="PF12359">
    <property type="entry name" value="DUF3645"/>
    <property type="match status" value="1"/>
</dbReference>
<dbReference type="InterPro" id="IPR027417">
    <property type="entry name" value="P-loop_NTPase"/>
</dbReference>
<keyword evidence="6" id="KW-0788">Thiol protease</keyword>
<dbReference type="eggNOG" id="ENOG502QUFK">
    <property type="taxonomic scope" value="Eukaryota"/>
</dbReference>
<evidence type="ECO:0000256" key="2">
    <source>
        <dbReference type="ARBA" id="ARBA00012759"/>
    </source>
</evidence>
<dbReference type="Proteomes" id="UP000018001">
    <property type="component" value="Unassembled WGS sequence"/>
</dbReference>
<feature type="compositionally biased region" description="Acidic residues" evidence="7">
    <location>
        <begin position="2835"/>
        <end position="2846"/>
    </location>
</feature>
<organism evidence="11 12">
    <name type="scientific">Byssochlamys spectabilis (strain No. 5 / NBRC 109023)</name>
    <name type="common">Paecilomyces variotii</name>
    <dbReference type="NCBI Taxonomy" id="1356009"/>
    <lineage>
        <taxon>Eukaryota</taxon>
        <taxon>Fungi</taxon>
        <taxon>Dikarya</taxon>
        <taxon>Ascomycota</taxon>
        <taxon>Pezizomycotina</taxon>
        <taxon>Eurotiomycetes</taxon>
        <taxon>Eurotiomycetidae</taxon>
        <taxon>Eurotiales</taxon>
        <taxon>Thermoascaceae</taxon>
        <taxon>Paecilomyces</taxon>
    </lineage>
</organism>
<dbReference type="InParanoid" id="V5FTP7"/>
<reference evidence="12" key="1">
    <citation type="journal article" date="2014" name="Genome Announc.">
        <title>Draft genome sequence of the formaldehyde-resistant fungus Byssochlamys spectabilis No. 5 (anamorph Paecilomyces variotii No. 5) (NBRC109023).</title>
        <authorList>
            <person name="Oka T."/>
            <person name="Ekino K."/>
            <person name="Fukuda K."/>
            <person name="Nomura Y."/>
        </authorList>
    </citation>
    <scope>NUCLEOTIDE SEQUENCE [LARGE SCALE GENOMIC DNA]</scope>
    <source>
        <strain evidence="12">No. 5 / NBRC 109023</strain>
    </source>
</reference>
<dbReference type="PANTHER" id="PTHR13367:SF33">
    <property type="entry name" value="P-LOOP CONTAINING NUCLEOSIDE TRIPHOSPHATE HYDROLASE PROTEIN"/>
    <property type="match status" value="1"/>
</dbReference>
<dbReference type="InterPro" id="IPR022099">
    <property type="entry name" value="DUF3638"/>
</dbReference>
<evidence type="ECO:0000313" key="11">
    <source>
        <dbReference type="EMBL" id="GAD95413.1"/>
    </source>
</evidence>
<feature type="domain" description="DUF3645" evidence="9">
    <location>
        <begin position="2041"/>
        <end position="2073"/>
    </location>
</feature>
<dbReference type="InterPro" id="IPR051346">
    <property type="entry name" value="OTU_Deubiquitinase"/>
</dbReference>
<evidence type="ECO:0000256" key="1">
    <source>
        <dbReference type="ARBA" id="ARBA00000707"/>
    </source>
</evidence>
<dbReference type="PANTHER" id="PTHR13367">
    <property type="entry name" value="UBIQUITIN THIOESTERASE"/>
    <property type="match status" value="1"/>
</dbReference>
<feature type="compositionally biased region" description="Acidic residues" evidence="7">
    <location>
        <begin position="2816"/>
        <end position="2828"/>
    </location>
</feature>
<evidence type="ECO:0000256" key="6">
    <source>
        <dbReference type="ARBA" id="ARBA00022807"/>
    </source>
</evidence>
<keyword evidence="3" id="KW-0645">Protease</keyword>
<gene>
    <name evidence="11" type="ORF">PVAR5_4056</name>
</gene>
<accession>V5FTP7</accession>
<dbReference type="Gene3D" id="3.40.50.300">
    <property type="entry name" value="P-loop containing nucleotide triphosphate hydrolases"/>
    <property type="match status" value="1"/>
</dbReference>
<evidence type="ECO:0000256" key="4">
    <source>
        <dbReference type="ARBA" id="ARBA00022786"/>
    </source>
</evidence>
<feature type="domain" description="DUF6606" evidence="10">
    <location>
        <begin position="11"/>
        <end position="285"/>
    </location>
</feature>
<dbReference type="OrthoDB" id="3182339at2759"/>
<dbReference type="GO" id="GO:0004843">
    <property type="term" value="F:cysteine-type deubiquitinase activity"/>
    <property type="evidence" value="ECO:0007669"/>
    <property type="project" value="UniProtKB-EC"/>
</dbReference>
<evidence type="ECO:0000259" key="10">
    <source>
        <dbReference type="Pfam" id="PF20255"/>
    </source>
</evidence>
<comment type="catalytic activity">
    <reaction evidence="1">
        <text>Thiol-dependent hydrolysis of ester, thioester, amide, peptide and isopeptide bonds formed by the C-terminal Gly of ubiquitin (a 76-residue protein attached to proteins as an intracellular targeting signal).</text>
        <dbReference type="EC" id="3.4.19.12"/>
    </reaction>
</comment>
<keyword evidence="4" id="KW-0833">Ubl conjugation pathway</keyword>
<evidence type="ECO:0000259" key="8">
    <source>
        <dbReference type="Pfam" id="PF12340"/>
    </source>
</evidence>
<dbReference type="InterPro" id="IPR022105">
    <property type="entry name" value="DUF3645"/>
</dbReference>
<evidence type="ECO:0000259" key="9">
    <source>
        <dbReference type="Pfam" id="PF12359"/>
    </source>
</evidence>
<dbReference type="Pfam" id="PF20255">
    <property type="entry name" value="DUF6606"/>
    <property type="match status" value="1"/>
</dbReference>
<feature type="domain" description="DUF3638" evidence="8">
    <location>
        <begin position="1736"/>
        <end position="1958"/>
    </location>
</feature>
<dbReference type="Pfam" id="PF12340">
    <property type="entry name" value="DUF3638"/>
    <property type="match status" value="1"/>
</dbReference>
<dbReference type="EMBL" id="BAUL01000126">
    <property type="protein sequence ID" value="GAD95413.1"/>
    <property type="molecule type" value="Genomic_DNA"/>
</dbReference>
<dbReference type="EC" id="3.4.19.12" evidence="2"/>
<evidence type="ECO:0000313" key="12">
    <source>
        <dbReference type="Proteomes" id="UP000018001"/>
    </source>
</evidence>
<dbReference type="HOGENOM" id="CLU_000211_1_0_1"/>
<name>V5FTP7_BYSSN</name>
<dbReference type="InterPro" id="IPR046541">
    <property type="entry name" value="DUF6606"/>
</dbReference>
<evidence type="ECO:0000256" key="7">
    <source>
        <dbReference type="SAM" id="MobiDB-lite"/>
    </source>
</evidence>
<protein>
    <recommendedName>
        <fullName evidence="2">ubiquitinyl hydrolase 1</fullName>
        <ecNumber evidence="2">3.4.19.12</ecNumber>
    </recommendedName>
</protein>
<comment type="caution">
    <text evidence="11">The sequence shown here is derived from an EMBL/GenBank/DDBJ whole genome shotgun (WGS) entry which is preliminary data.</text>
</comment>
<dbReference type="SUPFAM" id="SSF52540">
    <property type="entry name" value="P-loop containing nucleoside triphosphate hydrolases"/>
    <property type="match status" value="1"/>
</dbReference>
<sequence>MMFQPRIISIVFNHIVFPPSLPGSGANESETEQVQNDLRSRLAAAVEALEKSLGNGSKNMWLFIKESLKICAAINGSGLVNKTVLLAALRNMQLGNALIVYIGQQNACLLIRKPYDDDAAVIFEAFETSPAAEKVLATEGALQWDFPGMAASLPACEFKKDSFQEQLADFVEKASLEPIDEFATKTRKAGVEVAEIRDAVEPAIITQFLMTLLEINGSRTNQPKLRKRVKDDVLWDNAEIPWRREPFWLVLRVCVQRLLYLQLGAVVGRIKYKFLMCIVMAQLLEDSTHHLSPEQCDFLKRKLCRRLAKLSHENSNSSGEARRIYDNLSAAIEPLCQKSIDAAETAVQLEWLSFKRGSLRQIPTLPSEALDRDLRLSLPNSSTYLQEIPTPKIGIDPNERIESLNSIDPSSEKSSTEQFETLSTHYSSLAEIESGIESDVFETPESRNRCESLLSKLADRIKYYMSMVGNSYENDPVQMSLFILSIFQLWMHMDKCATTACPLLLDYHPWLMPELLDVLLLSRLTDMERLHRIQVYLRDRCARAARTKMTIFTDPQPSCFAEQYFNNDPTGKMHDLRREIQAASSNSRLPALIDFTQTDPMISEGVTIVTIYDAGGASRLGSTRIFCPMTAKPFSKELFSTLCLKTKTPSSKKSEVLLGKYSQLAKYNSRQSYGDLTLPADVKHILLPFGLTFSYYDARRKIWLKDFPGPLNLVHHLEMRLPQLSPFSRLYSSPNFAANEPGPSSYEVIARTSECPPELNVHEFLTHQNLIGGKNRQTTVLFRFLSLQAGPQSEKDPLRAVHVVFRDGNFCNTLAEKIDMHVDIISNNWREHNYMETLLDLAIRLCTLCPPETYPQALELLQKIRHVTITWVTVLRNEMRNSQELDITERAARYCFFHKEFDTRSLKCFTEATLAMQEALVVDMSKFTIETRNMLIRSIKMATAIRPTLKDFVAKNGNGLELAIDTIIHFHLLEGHLLVDGHAMGKLPADIRDSEILKELFVYREGHQIHLGYRNQQLIIWALKSGRILELVPRHVFGTNPHLDLPNQLVHQCVHWIDLHSRVIEIRRHPRIWKDSNWVIDVRHRRAYRGKTFLVDMNSKLFKSVAQIFHKFEEPHMLTVLQPFRRSLYVELKRMALTFHVNRKGLLQCRQLSAEIDPDQDAGTLYGLMSMLVLRDVSNRIQRSIITPIGNGFYQRRGMHVHVYFENTGDYARYNIDTILGRLHSPQEPRLLYHKAQLHALTSCFIPDPLTSRTGTEEALSCLQSGNCQPWAPLIYYPKDMRCQQTVNWNSHLTTTIQHDAYQEPFQTVPHLRERSLWRRSIYECPGTICPEPVRPSDIQYVSRDNWSTSKRASNVREIVHLLKEKPQYVETTRSLMAMAEKWPLIGGYIGLIAFGKNVDIAALKVIASFFILDDLNRLEYPSHTLFSDFKADEEPTHDTILDLLLPFCEPRQNKQISRKKKRENTLDVAFRTHLKKDDDEKASVRECERLSILLLRQWPCANPIVDGLSPTYINITAAMKAVNSEWLRLYKNQELSEHIRQIQTILDRHYAAAYAIHKPSSVSSKTAQRWIEDKKAMPQQQLSKHGVSISEEIRELEAMVKKFTVSQCPIAGAKIQKQSHYMFDFVSAVQWFNKEIKKSRSVIQLHYSRIISSFSYGDPTFRWLSQGNLWPRMTPVTLLEKLRSNVQSRFGEDTKASLIEYGQEISKLQRLIRIKGALGKRDEAILHQECNNKGHANWDPFMYPDWLLLEIDANIQVREEQVTVALEMISPASGSNTVLQMNMGQGKTSIIMPMVASVVANGRNLARLLVPKALLSQTAQTLQARLGGLVGREVTHVPFSRRTPTTLVHIRKFRTLYEEIHHKSGIILGIPEHVLSFKLSGLQRMLDSKLIEAVEMVDTQRWIDSICHDVLDECDFTLAVKTQLIYPSGSQLMVDGHPDRWEVSMATLSLAAHHIRCVHREFRGSIDIIERASAEFPIVYFSRKDVEGSLVQKIAANIFSALFPNKPQIRKNIYLLRGLLAYGILVLCLKKRWNVQYGLHPHRDPIAVPFHAKGVPSDQAEWGHPDVAILLTCLSFYYQGLSQGQFRQSLQVVLTSDDPATEYDRWTQQSASLPESLRHWNIINLDDQTQLHELWRYLHLTVAVINYYLRKLVFPIHAKQFDKKLQTSGWDIPQYHFHSNDRSTKHLRITTGFSGTNDNRRLLPLTIQQRDLPNLLHTNAEVLTYLLQTRNRRYILAEDQYGRRISERGLLTCLKENNIRVLIDAGAFILEMDNRTLARTWLQENENYQAAVYFGPDNKAWVQYQTGKNVPLLASPFADNMENCLVYLDEAHTRGTDLKLPPKAVGALTLGLNQTKDHTVQAAMRLRQLGTTQSITFIAPPEVHQSIVDARERHGTKPIDSSDVILWLLSQTCSNNRDLQSLYYAQGTDFCHRMQAEVNHKDFLTGDNHRNAYLSQLQRLEQRDLVQLYAPQLLKDHSMVLSSNSESQIMTGKLYEFMQELKSNKNQVNVVYGSTRSSAFEEVEQEREVSYEVEEERQLQRPRPMKALYFPGLHNSIVKFVHSGIFDAAGAYVKASKMLESTKLGLKHNLGISFLMSHLNVSSEFTRTVDLKQGEENDSFIRPVNWILASPSTGNALIIIPEEAEAVIPIIRTIEDPLVHLILYAAPFTKRMMHFNNLNYFSFPRLPAEWIAPSWLPLEVGLLAGRLYFDYSEYIHSLGDFHFHPRSPTNIDRTIVRNHTHEPGRAEIDKLLGFLQDWLPLRRSGQDISQTPMGFLCHGLPLYSDHPFFLARQVRSNEDSHHNQGASTHHRSHSDDEEYYDSEEEIDAGMVDGHEDDESTSEIDE</sequence>
<keyword evidence="5" id="KW-0378">Hydrolase</keyword>
<feature type="region of interest" description="Disordered" evidence="7">
    <location>
        <begin position="2797"/>
        <end position="2846"/>
    </location>
</feature>